<dbReference type="Pfam" id="PF00395">
    <property type="entry name" value="SLH"/>
    <property type="match status" value="1"/>
</dbReference>
<accession>A0A2R5EXB6</accession>
<organism evidence="3 4">
    <name type="scientific">Paenibacillus agaridevorans</name>
    <dbReference type="NCBI Taxonomy" id="171404"/>
    <lineage>
        <taxon>Bacteria</taxon>
        <taxon>Bacillati</taxon>
        <taxon>Bacillota</taxon>
        <taxon>Bacilli</taxon>
        <taxon>Bacillales</taxon>
        <taxon>Paenibacillaceae</taxon>
        <taxon>Paenibacillus</taxon>
    </lineage>
</organism>
<protein>
    <recommendedName>
        <fullName evidence="2">SLH domain-containing protein</fullName>
    </recommendedName>
</protein>
<feature type="signal peptide" evidence="1">
    <location>
        <begin position="1"/>
        <end position="22"/>
    </location>
</feature>
<dbReference type="Proteomes" id="UP000245202">
    <property type="component" value="Unassembled WGS sequence"/>
</dbReference>
<name>A0A2R5EXB6_9BACL</name>
<feature type="chain" id="PRO_5015314694" description="SLH domain-containing protein" evidence="1">
    <location>
        <begin position="23"/>
        <end position="1410"/>
    </location>
</feature>
<evidence type="ECO:0000313" key="4">
    <source>
        <dbReference type="Proteomes" id="UP000245202"/>
    </source>
</evidence>
<proteinExistence type="predicted"/>
<evidence type="ECO:0000256" key="1">
    <source>
        <dbReference type="SAM" id="SignalP"/>
    </source>
</evidence>
<keyword evidence="1" id="KW-0732">Signal</keyword>
<reference evidence="3 4" key="1">
    <citation type="submission" date="2017-08" db="EMBL/GenBank/DDBJ databases">
        <title>Substantial Increase in Enzyme Production by Combined Drug-Resistance Mutations in Paenibacillus agaridevorans.</title>
        <authorList>
            <person name="Tanaka Y."/>
            <person name="Funane K."/>
            <person name="Hosaka T."/>
            <person name="Shiwa Y."/>
            <person name="Fujita N."/>
            <person name="Miyazaki T."/>
            <person name="Yoshikawa H."/>
            <person name="Murakami K."/>
            <person name="Kasahara K."/>
            <person name="Inaoka T."/>
            <person name="Hiraga Y."/>
            <person name="Ochi K."/>
        </authorList>
    </citation>
    <scope>NUCLEOTIDE SEQUENCE [LARGE SCALE GENOMIC DNA]</scope>
    <source>
        <strain evidence="3 4">T-3040</strain>
    </source>
</reference>
<feature type="domain" description="SLH" evidence="2">
    <location>
        <begin position="1269"/>
        <end position="1332"/>
    </location>
</feature>
<sequence length="1410" mass="154950">MKRALSLILTIALFVTLLPSFAATQTASAAGSYFLFPNENDTRANARIVSTGTIQLEGTINGVVGSSISYNVKQVTSSGTEEVLNTTEEITTGVATTGDNRISISSLILFPGMNKITFRGVAGTSSVSESIYIEYRDSPMLYDLKVQFENKEHDLLEDQPTMLYSTAPVITNTGQIVITGRAPNATKVTIDINGRSFDFNVSTASSNNRFSTSQLTIDKGINNISFKVHNGGQIVQTTRQVAFYNGEVTYYDMAIFQVDNGEIINKAALQQNMNYSTPTNSGLKISGKAIIPLPLHDLTDNANTIIEFDPLNSAAFLTKLSGLLSMQVQGTNTPVVPDAGSVSFLPATITPTTKFITVSFTYTLPQVAFDISQSVRFIAPNLNQYNQSTWTAFTLRDNSKAFIYDVNYLTGFDSSMTKAISNNTIRSEAVNTTRILNLQGTDIPESGVDVYSVPMGVELLIGNYDKLLSTPAASPAYSELVDKIVASVTGTPFTYKMVMSPNGGSDPVAPLAQVVTRQVNNQQVSFLRVFLEIQKLPKSGTNFISFKFHPTVTGTSNPRATTEVKTITARLLYGPYMKFDTIVNGMDVKFDSVKGSNASLMTQLGNFEGQIFNVVNDAEIKYTGVGKSVFLYINNVEVPLVADTTTATKFKPAPSADAAFIGNILNKAGENTVKFVFNSPSNNYESTLKFNIVPTNLPVVPALESDGVYPHTQGQWPPLPNDPNFTKQGSVYTTKNAYYDVYGTFDFIDLGGQNDVATQLQNVDNKNSYIVTISSPNWSGDVRWDLSKQFTLANNNRAILKDPLNTAADHVINNGASPTGPSNVNVNFYYDVDKEHFFFNISNEVMPDDGSSMVYVVTVYNAGPNGPRATYRLELNPISIPYNIKAPLTEERITNKNFVEVIISSPGADSITIGKEKAEKVTFKEYSGSTVTNVDAFRAVVKDLRAGRDTKIPFQITRGEDTIKQELTVKYVPTNIPGAQMLETMASSHKLFNNSLTLTFTKNTQLIRPNYNNSNGHATQVYNGNDLLFAIANPNDGIVDRHLYEGQPPNYSANSQAEGNLHIGYRFQDQARQFIKASPLYWIDGGLADDPDPILSPGYDPITTGQDPFPFPNLVGKYEGTFASRWNRFDLELVPSAPGSLTITYDSNVVQSAGTTITVFRFDPYNSTWENIGGVVDEKKRTVTVPFNKFGYYVAVKLTKGFNDITDHPYAREAMEAIFSKGIMNAVDPVGLFGGDRYVTRGEFTRMIVRAMNLPLNYAGDHHFSYYPETITNANNASAIYDYRYIETAARAGIVNGKRPGFFDEDVELSRQEAATILARALQLKLETDSTKAKSALDKVFKDSGTFDFYSIPSVLAIQKKAFIQGKLINPLEPKDGSVFEPRARLLRSDAAIIMARVMNDMKKLPKIYN</sequence>
<evidence type="ECO:0000259" key="2">
    <source>
        <dbReference type="PROSITE" id="PS51272"/>
    </source>
</evidence>
<dbReference type="EMBL" id="BDQX01000128">
    <property type="protein sequence ID" value="GBG08011.1"/>
    <property type="molecule type" value="Genomic_DNA"/>
</dbReference>
<dbReference type="PROSITE" id="PS51272">
    <property type="entry name" value="SLH"/>
    <property type="match status" value="2"/>
</dbReference>
<dbReference type="InterPro" id="IPR001119">
    <property type="entry name" value="SLH_dom"/>
</dbReference>
<dbReference type="RefSeq" id="WP_181376590.1">
    <property type="nucleotide sequence ID" value="NZ_BDQX01000128.1"/>
</dbReference>
<comment type="caution">
    <text evidence="3">The sequence shown here is derived from an EMBL/GenBank/DDBJ whole genome shotgun (WGS) entry which is preliminary data.</text>
</comment>
<keyword evidence="4" id="KW-1185">Reference proteome</keyword>
<gene>
    <name evidence="3" type="ORF">PAT3040_02578</name>
</gene>
<feature type="domain" description="SLH" evidence="2">
    <location>
        <begin position="1198"/>
        <end position="1262"/>
    </location>
</feature>
<evidence type="ECO:0000313" key="3">
    <source>
        <dbReference type="EMBL" id="GBG08011.1"/>
    </source>
</evidence>